<accession>A0A6L3T0K9</accession>
<keyword evidence="1" id="KW-0812">Transmembrane</keyword>
<dbReference type="AlphaFoldDB" id="A0A6L3T0K9"/>
<evidence type="ECO:0000313" key="3">
    <source>
        <dbReference type="Proteomes" id="UP000474159"/>
    </source>
</evidence>
<dbReference type="OrthoDB" id="7366326at2"/>
<dbReference type="EMBL" id="VZZK01000006">
    <property type="protein sequence ID" value="KAB1080048.1"/>
    <property type="molecule type" value="Genomic_DNA"/>
</dbReference>
<protein>
    <submittedName>
        <fullName evidence="2">Uncharacterized protein</fullName>
    </submittedName>
</protein>
<sequence>MLRRVLEELALFLVPFVLFFGYLLLVGRNPLQRVHWDAQLFRLVLAGLGIVIASLVLTGLFSERHPDGYVPAHMENGRLVPGQFR</sequence>
<evidence type="ECO:0000313" key="2">
    <source>
        <dbReference type="EMBL" id="KAB1080048.1"/>
    </source>
</evidence>
<organism evidence="2 3">
    <name type="scientific">Methylobacterium soli</name>
    <dbReference type="NCBI Taxonomy" id="553447"/>
    <lineage>
        <taxon>Bacteria</taxon>
        <taxon>Pseudomonadati</taxon>
        <taxon>Pseudomonadota</taxon>
        <taxon>Alphaproteobacteria</taxon>
        <taxon>Hyphomicrobiales</taxon>
        <taxon>Methylobacteriaceae</taxon>
        <taxon>Methylobacterium</taxon>
    </lineage>
</organism>
<keyword evidence="1" id="KW-1133">Transmembrane helix</keyword>
<reference evidence="2 3" key="1">
    <citation type="submission" date="2019-09" db="EMBL/GenBank/DDBJ databases">
        <title>YIM 48816 draft genome.</title>
        <authorList>
            <person name="Jiang L."/>
        </authorList>
    </citation>
    <scope>NUCLEOTIDE SEQUENCE [LARGE SCALE GENOMIC DNA]</scope>
    <source>
        <strain evidence="2 3">YIM 48816</strain>
    </source>
</reference>
<evidence type="ECO:0000256" key="1">
    <source>
        <dbReference type="SAM" id="Phobius"/>
    </source>
</evidence>
<dbReference type="Pfam" id="PF19606">
    <property type="entry name" value="DUF6111"/>
    <property type="match status" value="1"/>
</dbReference>
<dbReference type="Proteomes" id="UP000474159">
    <property type="component" value="Unassembled WGS sequence"/>
</dbReference>
<gene>
    <name evidence="2" type="ORF">F6X53_07370</name>
</gene>
<feature type="transmembrane region" description="Helical" evidence="1">
    <location>
        <begin position="9"/>
        <end position="28"/>
    </location>
</feature>
<name>A0A6L3T0K9_9HYPH</name>
<proteinExistence type="predicted"/>
<dbReference type="InterPro" id="IPR046093">
    <property type="entry name" value="DUF6111"/>
</dbReference>
<keyword evidence="1" id="KW-0472">Membrane</keyword>
<comment type="caution">
    <text evidence="2">The sequence shown here is derived from an EMBL/GenBank/DDBJ whole genome shotgun (WGS) entry which is preliminary data.</text>
</comment>
<feature type="transmembrane region" description="Helical" evidence="1">
    <location>
        <begin position="40"/>
        <end position="61"/>
    </location>
</feature>
<dbReference type="RefSeq" id="WP_150998980.1">
    <property type="nucleotide sequence ID" value="NZ_BPQY01000073.1"/>
</dbReference>
<keyword evidence="3" id="KW-1185">Reference proteome</keyword>